<dbReference type="InterPro" id="IPR011961">
    <property type="entry name" value="RimM"/>
</dbReference>
<organism evidence="8 9">
    <name type="scientific">Staphylococcus lugdunensis</name>
    <dbReference type="NCBI Taxonomy" id="28035"/>
    <lineage>
        <taxon>Bacteria</taxon>
        <taxon>Bacillati</taxon>
        <taxon>Bacillota</taxon>
        <taxon>Bacilli</taxon>
        <taxon>Bacillales</taxon>
        <taxon>Staphylococcaceae</taxon>
        <taxon>Staphylococcus</taxon>
    </lineage>
</organism>
<evidence type="ECO:0000313" key="8">
    <source>
        <dbReference type="EMBL" id="KXA39713.1"/>
    </source>
</evidence>
<comment type="subcellular location">
    <subcellularLocation>
        <location evidence="5">Cytoplasm</location>
    </subcellularLocation>
</comment>
<dbReference type="GO" id="GO:0042274">
    <property type="term" value="P:ribosomal small subunit biogenesis"/>
    <property type="evidence" value="ECO:0007669"/>
    <property type="project" value="UniProtKB-UniRule"/>
</dbReference>
<dbReference type="InterPro" id="IPR009000">
    <property type="entry name" value="Transl_B-barrel_sf"/>
</dbReference>
<comment type="subunit">
    <text evidence="5">Binds ribosomal protein uS19.</text>
</comment>
<dbReference type="NCBIfam" id="TIGR02273">
    <property type="entry name" value="16S_RimM"/>
    <property type="match status" value="1"/>
</dbReference>
<dbReference type="InterPro" id="IPR056792">
    <property type="entry name" value="PRC_RimM"/>
</dbReference>
<dbReference type="Gene3D" id="2.40.30.60">
    <property type="entry name" value="RimM"/>
    <property type="match status" value="1"/>
</dbReference>
<feature type="domain" description="RimM N-terminal" evidence="6">
    <location>
        <begin position="12"/>
        <end position="93"/>
    </location>
</feature>
<dbReference type="InterPro" id="IPR011033">
    <property type="entry name" value="PRC_barrel-like_sf"/>
</dbReference>
<keyword evidence="4 5" id="KW-0143">Chaperone</keyword>
<comment type="similarity">
    <text evidence="5">Belongs to the RimM family.</text>
</comment>
<dbReference type="EMBL" id="LRQI01000024">
    <property type="protein sequence ID" value="KXA39713.1"/>
    <property type="molecule type" value="Genomic_DNA"/>
</dbReference>
<evidence type="ECO:0000313" key="9">
    <source>
        <dbReference type="Proteomes" id="UP000070063"/>
    </source>
</evidence>
<evidence type="ECO:0000256" key="4">
    <source>
        <dbReference type="ARBA" id="ARBA00023186"/>
    </source>
</evidence>
<dbReference type="Gene3D" id="2.30.30.240">
    <property type="entry name" value="PRC-barrel domain"/>
    <property type="match status" value="1"/>
</dbReference>
<dbReference type="Proteomes" id="UP000070063">
    <property type="component" value="Unassembled WGS sequence"/>
</dbReference>
<dbReference type="PANTHER" id="PTHR33692">
    <property type="entry name" value="RIBOSOME MATURATION FACTOR RIMM"/>
    <property type="match status" value="1"/>
</dbReference>
<evidence type="ECO:0000256" key="2">
    <source>
        <dbReference type="ARBA" id="ARBA00022517"/>
    </source>
</evidence>
<keyword evidence="3 5" id="KW-0698">rRNA processing</keyword>
<evidence type="ECO:0000256" key="3">
    <source>
        <dbReference type="ARBA" id="ARBA00022552"/>
    </source>
</evidence>
<dbReference type="GO" id="GO:0005737">
    <property type="term" value="C:cytoplasm"/>
    <property type="evidence" value="ECO:0007669"/>
    <property type="project" value="UniProtKB-SubCell"/>
</dbReference>
<dbReference type="PANTHER" id="PTHR33692:SF1">
    <property type="entry name" value="RIBOSOME MATURATION FACTOR RIMM"/>
    <property type="match status" value="1"/>
</dbReference>
<protein>
    <recommendedName>
        <fullName evidence="5">Ribosome maturation factor RimM</fullName>
    </recommendedName>
</protein>
<dbReference type="InterPro" id="IPR036976">
    <property type="entry name" value="RimM_N_sf"/>
</dbReference>
<dbReference type="InterPro" id="IPR002676">
    <property type="entry name" value="RimM_N"/>
</dbReference>
<dbReference type="Pfam" id="PF24986">
    <property type="entry name" value="PRC_RimM"/>
    <property type="match status" value="1"/>
</dbReference>
<dbReference type="GO" id="GO:0006364">
    <property type="term" value="P:rRNA processing"/>
    <property type="evidence" value="ECO:0007669"/>
    <property type="project" value="UniProtKB-UniRule"/>
</dbReference>
<proteinExistence type="inferred from homology"/>
<reference evidence="8 9" key="1">
    <citation type="submission" date="2016-01" db="EMBL/GenBank/DDBJ databases">
        <authorList>
            <person name="Mitreva M."/>
            <person name="Pepin K.H."/>
            <person name="Mihindukulasuriya K.A."/>
            <person name="Fulton R."/>
            <person name="Fronick C."/>
            <person name="O'Laughlin M."/>
            <person name="Miner T."/>
            <person name="Herter B."/>
            <person name="Rosa B.A."/>
            <person name="Cordes M."/>
            <person name="Tomlinson C."/>
            <person name="Wollam A."/>
            <person name="Palsikar V.B."/>
            <person name="Mardis E.R."/>
            <person name="Wilson R.K."/>
        </authorList>
    </citation>
    <scope>NUCLEOTIDE SEQUENCE [LARGE SCALE GENOMIC DNA]</scope>
    <source>
        <strain evidence="8 9">MJR7738</strain>
    </source>
</reference>
<name>A0ABD4EHE8_STALU</name>
<dbReference type="AlphaFoldDB" id="A0ABD4EHE8"/>
<accession>A0ABD4EHE8</accession>
<dbReference type="SUPFAM" id="SSF50346">
    <property type="entry name" value="PRC-barrel domain"/>
    <property type="match status" value="1"/>
</dbReference>
<comment type="caution">
    <text evidence="8">The sequence shown here is derived from an EMBL/GenBank/DDBJ whole genome shotgun (WGS) entry which is preliminary data.</text>
</comment>
<evidence type="ECO:0000259" key="6">
    <source>
        <dbReference type="Pfam" id="PF01782"/>
    </source>
</evidence>
<sequence length="173" mass="19712">MTEGAKIMQVEVGQIVNTHGIKGEVKVKSHSDFTDTRFQPGEVLTLKHNNDNVELTVTSYRIHKGFHMLKFEGFDNINDVESFKGDYLYQERDHEGIELAEHEFYYSDIIGCTVFNGEIPIGRVINIIETGANDVWVVKGDKEYMIPYIADVVKDVDIENKMIMITPLEGLLD</sequence>
<keyword evidence="2 5" id="KW-0690">Ribosome biogenesis</keyword>
<dbReference type="HAMAP" id="MF_00014">
    <property type="entry name" value="Ribosome_mat_RimM"/>
    <property type="match status" value="1"/>
</dbReference>
<keyword evidence="1 5" id="KW-0963">Cytoplasm</keyword>
<gene>
    <name evidence="5" type="primary">rimM</name>
    <name evidence="8" type="ORF">HMPREF3225_00613</name>
</gene>
<dbReference type="SUPFAM" id="SSF50447">
    <property type="entry name" value="Translation proteins"/>
    <property type="match status" value="1"/>
</dbReference>
<dbReference type="Pfam" id="PF01782">
    <property type="entry name" value="RimM"/>
    <property type="match status" value="1"/>
</dbReference>
<evidence type="ECO:0000259" key="7">
    <source>
        <dbReference type="Pfam" id="PF24986"/>
    </source>
</evidence>
<comment type="domain">
    <text evidence="5">The PRC barrel domain binds ribosomal protein uS19.</text>
</comment>
<evidence type="ECO:0000256" key="5">
    <source>
        <dbReference type="HAMAP-Rule" id="MF_00014"/>
    </source>
</evidence>
<evidence type="ECO:0000256" key="1">
    <source>
        <dbReference type="ARBA" id="ARBA00022490"/>
    </source>
</evidence>
<comment type="function">
    <text evidence="5">An accessory protein needed during the final step in the assembly of 30S ribosomal subunit, possibly for assembly of the head region. Essential for efficient processing of 16S rRNA. May be needed both before and after RbfA during the maturation of 16S rRNA. It has affinity for free ribosomal 30S subunits but not for 70S ribosomes.</text>
</comment>
<feature type="domain" description="Ribosome maturation factor RimM PRC barrel" evidence="7">
    <location>
        <begin position="107"/>
        <end position="171"/>
    </location>
</feature>